<dbReference type="PRINTS" id="PR01270">
    <property type="entry name" value="HDASUPER"/>
</dbReference>
<dbReference type="AlphaFoldDB" id="A0A5E8B793"/>
<proteinExistence type="predicted"/>
<feature type="compositionally biased region" description="Acidic residues" evidence="1">
    <location>
        <begin position="290"/>
        <end position="303"/>
    </location>
</feature>
<organism evidence="3 4">
    <name type="scientific">Magnusiomyces paraingens</name>
    <dbReference type="NCBI Taxonomy" id="2606893"/>
    <lineage>
        <taxon>Eukaryota</taxon>
        <taxon>Fungi</taxon>
        <taxon>Dikarya</taxon>
        <taxon>Ascomycota</taxon>
        <taxon>Saccharomycotina</taxon>
        <taxon>Dipodascomycetes</taxon>
        <taxon>Dipodascales</taxon>
        <taxon>Dipodascaceae</taxon>
        <taxon>Magnusiomyces</taxon>
    </lineage>
</organism>
<dbReference type="SUPFAM" id="SSF52768">
    <property type="entry name" value="Arginase/deacetylase"/>
    <property type="match status" value="1"/>
</dbReference>
<dbReference type="InterPro" id="IPR000286">
    <property type="entry name" value="HDACs"/>
</dbReference>
<dbReference type="GeneID" id="43580136"/>
<dbReference type="Gene3D" id="3.40.800.20">
    <property type="entry name" value="Histone deacetylase domain"/>
    <property type="match status" value="1"/>
</dbReference>
<dbReference type="PANTHER" id="PTHR47558:SF1">
    <property type="entry name" value="HISTONE DEACETYLASE HOS3"/>
    <property type="match status" value="1"/>
</dbReference>
<dbReference type="GO" id="GO:0004407">
    <property type="term" value="F:histone deacetylase activity"/>
    <property type="evidence" value="ECO:0007669"/>
    <property type="project" value="TreeGrafter"/>
</dbReference>
<dbReference type="PANTHER" id="PTHR47558">
    <property type="entry name" value="HISTONE DEACETYLASE HOS3"/>
    <property type="match status" value="1"/>
</dbReference>
<evidence type="ECO:0000313" key="4">
    <source>
        <dbReference type="Proteomes" id="UP000398389"/>
    </source>
</evidence>
<protein>
    <recommendedName>
        <fullName evidence="2">Histone deacetylase domain-containing protein</fullName>
    </recommendedName>
</protein>
<name>A0A5E8B793_9ASCO</name>
<reference evidence="3 4" key="1">
    <citation type="submission" date="2019-09" db="EMBL/GenBank/DDBJ databases">
        <authorList>
            <person name="Brejova B."/>
        </authorList>
    </citation>
    <scope>NUCLEOTIDE SEQUENCE [LARGE SCALE GENOMIC DNA]</scope>
</reference>
<feature type="domain" description="Histone deacetylase" evidence="2">
    <location>
        <begin position="493"/>
        <end position="575"/>
    </location>
</feature>
<keyword evidence="4" id="KW-1185">Reference proteome</keyword>
<dbReference type="GO" id="GO:0005634">
    <property type="term" value="C:nucleus"/>
    <property type="evidence" value="ECO:0007669"/>
    <property type="project" value="TreeGrafter"/>
</dbReference>
<dbReference type="OrthoDB" id="5232919at2759"/>
<dbReference type="RefSeq" id="XP_031851927.1">
    <property type="nucleotide sequence ID" value="XM_031996036.1"/>
</dbReference>
<dbReference type="InterPro" id="IPR037138">
    <property type="entry name" value="His_deacetylse_dom_sf"/>
</dbReference>
<accession>A0A5E8B793</accession>
<dbReference type="Pfam" id="PF00850">
    <property type="entry name" value="Hist_deacetyl"/>
    <property type="match status" value="2"/>
</dbReference>
<evidence type="ECO:0000256" key="1">
    <source>
        <dbReference type="SAM" id="MobiDB-lite"/>
    </source>
</evidence>
<feature type="region of interest" description="Disordered" evidence="1">
    <location>
        <begin position="281"/>
        <end position="311"/>
    </location>
</feature>
<evidence type="ECO:0000313" key="3">
    <source>
        <dbReference type="EMBL" id="VVT46638.1"/>
    </source>
</evidence>
<dbReference type="InterPro" id="IPR023801">
    <property type="entry name" value="His_deacetylse_dom"/>
</dbReference>
<gene>
    <name evidence="3" type="ORF">SAPINGB_P001313</name>
</gene>
<evidence type="ECO:0000259" key="2">
    <source>
        <dbReference type="Pfam" id="PF00850"/>
    </source>
</evidence>
<feature type="domain" description="Histone deacetylase" evidence="2">
    <location>
        <begin position="201"/>
        <end position="462"/>
    </location>
</feature>
<dbReference type="InterPro" id="IPR053244">
    <property type="entry name" value="HDAC_HD_type_1"/>
</dbReference>
<dbReference type="InterPro" id="IPR023696">
    <property type="entry name" value="Ureohydrolase_dom_sf"/>
</dbReference>
<feature type="region of interest" description="Disordered" evidence="1">
    <location>
        <begin position="1"/>
        <end position="26"/>
    </location>
</feature>
<dbReference type="Proteomes" id="UP000398389">
    <property type="component" value="Unassembled WGS sequence"/>
</dbReference>
<dbReference type="EMBL" id="CABVLU010000001">
    <property type="protein sequence ID" value="VVT46638.1"/>
    <property type="molecule type" value="Genomic_DNA"/>
</dbReference>
<sequence>MNGLYLEEYPESPVSSDSGSAPQGAWGWPNTIIDSPGLVGAPISSATLSGGPSSWDAQLSADDLALIQDSLQSQGMFLGTPLQKFCEPMAPLNSRLCALTLEEQAKQQQQQQQQYLRYFYPNRGVTAIVLAPKTFAHTFARPWVSAAARRGVVERPQRLVACGIGIGAALSLHYSSQSGIGSIPPEPSLSSLASSPDVVVKTCVRQVDLRKCTHVAKVHGPQWAHDMYALCETASAKLASGTLEVPAAWPCGDMYLCAGTASALENVVGALENGVDLLFSDSEKNSDGNHDDDDDDADVDGDNDENKDQVDRAFIVVRPPGHHARRGTPSGFCVMNNVHVGIQYAEQTYGITHVAVIDFDLHHGDGTQALCFELAKKENEEGRVIMGYFSVHDIESFPAEDQGLEAVAAASLKQVDTIDCDGRATGSGPCVWNVHLDPWGSQGGAAGESTFWEAYETKYKQIVDQAEEFLRREYMKYWRGNSSGTGEKQQNIEFQPLVVVSAGFDASEHEAAGMRRHGACVPTQFFERVTTDIVSMATKLGHEFGIGPQIKILSVLEGGYADKALATGVFAHLTGLLGSRKEFPSGETQDQKYDIGNPFVANELERACRGRWNVGSVRGALSGRRKVSGPAAAWVARASGEERERVARWLERGLVAGRDIWGDDSVYREWRLYQGRSDGGREVPIANDRVLRSNHHRREKQQQQVVLS</sequence>
<dbReference type="GO" id="GO:0010468">
    <property type="term" value="P:regulation of gene expression"/>
    <property type="evidence" value="ECO:0007669"/>
    <property type="project" value="UniProtKB-ARBA"/>
</dbReference>